<keyword evidence="3" id="KW-1185">Reference proteome</keyword>
<name>A0ABQ0D6S2_9HELI</name>
<feature type="transmembrane region" description="Helical" evidence="1">
    <location>
        <begin position="6"/>
        <end position="28"/>
    </location>
</feature>
<sequence length="150" mass="17737">MKISFIILGILGILVAIFFINGCSFKYIDPQYHEFKRLCADVDSKVEVYNQDYWEMYKNYDTLPRNTRNDRGVPYFYNQKLNKIIYVSGGHFTPKLISSQQINSRLSKAKWELWYDNIYFATKINYNYEYINIRLRGDEAVGGTGKQKIP</sequence>
<organism evidence="2 3">
    <name type="scientific">Helicobacter trogontum</name>
    <dbReference type="NCBI Taxonomy" id="50960"/>
    <lineage>
        <taxon>Bacteria</taxon>
        <taxon>Pseudomonadati</taxon>
        <taxon>Campylobacterota</taxon>
        <taxon>Epsilonproteobacteria</taxon>
        <taxon>Campylobacterales</taxon>
        <taxon>Helicobacteraceae</taxon>
        <taxon>Helicobacter</taxon>
    </lineage>
</organism>
<dbReference type="EMBL" id="BAAFHN010000078">
    <property type="protein sequence ID" value="GAB0173920.1"/>
    <property type="molecule type" value="Genomic_DNA"/>
</dbReference>
<proteinExistence type="predicted"/>
<protein>
    <recommendedName>
        <fullName evidence="4">Lipoprotein</fullName>
    </recommendedName>
</protein>
<accession>A0ABQ0D6S2</accession>
<evidence type="ECO:0008006" key="4">
    <source>
        <dbReference type="Google" id="ProtNLM"/>
    </source>
</evidence>
<dbReference type="Proteomes" id="UP001562457">
    <property type="component" value="Unassembled WGS sequence"/>
</dbReference>
<reference evidence="2 3" key="1">
    <citation type="submission" date="2024-06" db="EMBL/GenBank/DDBJ databases">
        <title>Draft genome sequence of Helicobacter trogontum NHP16-4001.</title>
        <authorList>
            <person name="Rimbara E."/>
            <person name="Suzuki M."/>
        </authorList>
    </citation>
    <scope>NUCLEOTIDE SEQUENCE [LARGE SCALE GENOMIC DNA]</scope>
    <source>
        <strain evidence="2 3">NHP16-4001</strain>
    </source>
</reference>
<evidence type="ECO:0000313" key="2">
    <source>
        <dbReference type="EMBL" id="GAB0173920.1"/>
    </source>
</evidence>
<comment type="caution">
    <text evidence="2">The sequence shown here is derived from an EMBL/GenBank/DDBJ whole genome shotgun (WGS) entry which is preliminary data.</text>
</comment>
<dbReference type="RefSeq" id="WP_369607862.1">
    <property type="nucleotide sequence ID" value="NZ_BAAFHN010000078.1"/>
</dbReference>
<keyword evidence="1" id="KW-0812">Transmembrane</keyword>
<gene>
    <name evidence="2" type="ORF">NHP164001_19420</name>
</gene>
<evidence type="ECO:0000256" key="1">
    <source>
        <dbReference type="SAM" id="Phobius"/>
    </source>
</evidence>
<keyword evidence="1" id="KW-0472">Membrane</keyword>
<evidence type="ECO:0000313" key="3">
    <source>
        <dbReference type="Proteomes" id="UP001562457"/>
    </source>
</evidence>
<keyword evidence="1" id="KW-1133">Transmembrane helix</keyword>